<dbReference type="InterPro" id="IPR005079">
    <property type="entry name" value="Peptidase_C45_hydrolase"/>
</dbReference>
<evidence type="ECO:0000259" key="1">
    <source>
        <dbReference type="Pfam" id="PF03417"/>
    </source>
</evidence>
<evidence type="ECO:0000313" key="3">
    <source>
        <dbReference type="Proteomes" id="UP000517916"/>
    </source>
</evidence>
<dbReference type="InterPro" id="IPR029055">
    <property type="entry name" value="Ntn_hydrolases_N"/>
</dbReference>
<gene>
    <name evidence="2" type="ORF">BC739_003498</name>
</gene>
<evidence type="ECO:0000313" key="2">
    <source>
        <dbReference type="EMBL" id="MBA8926299.1"/>
    </source>
</evidence>
<name>A0ABR6BHD6_9PSEU</name>
<accession>A0ABR6BHD6</accession>
<protein>
    <recommendedName>
        <fullName evidence="1">Peptidase C45 hydrolase domain-containing protein</fullName>
    </recommendedName>
</protein>
<dbReference type="SUPFAM" id="SSF56235">
    <property type="entry name" value="N-terminal nucleophile aminohydrolases (Ntn hydrolases)"/>
    <property type="match status" value="1"/>
</dbReference>
<dbReference type="EMBL" id="JACJID010000002">
    <property type="protein sequence ID" value="MBA8926299.1"/>
    <property type="molecule type" value="Genomic_DNA"/>
</dbReference>
<dbReference type="Proteomes" id="UP000517916">
    <property type="component" value="Unassembled WGS sequence"/>
</dbReference>
<feature type="domain" description="Peptidase C45 hydrolase" evidence="1">
    <location>
        <begin position="103"/>
        <end position="339"/>
    </location>
</feature>
<keyword evidence="3" id="KW-1185">Reference proteome</keyword>
<proteinExistence type="predicted"/>
<dbReference type="Pfam" id="PF03417">
    <property type="entry name" value="AAT"/>
    <property type="match status" value="1"/>
</dbReference>
<dbReference type="RefSeq" id="WP_182837705.1">
    <property type="nucleotide sequence ID" value="NZ_BAAABQ010000009.1"/>
</dbReference>
<dbReference type="Gene3D" id="3.60.60.10">
    <property type="entry name" value="Penicillin V Acylase, Chain A"/>
    <property type="match status" value="1"/>
</dbReference>
<reference evidence="2 3" key="1">
    <citation type="submission" date="2020-08" db="EMBL/GenBank/DDBJ databases">
        <title>Genomic Encyclopedia of Archaeal and Bacterial Type Strains, Phase II (KMG-II): from individual species to whole genera.</title>
        <authorList>
            <person name="Goeker M."/>
        </authorList>
    </citation>
    <scope>NUCLEOTIDE SEQUENCE [LARGE SCALE GENOMIC DNA]</scope>
    <source>
        <strain evidence="2 3">DSM 43850</strain>
    </source>
</reference>
<organism evidence="2 3">
    <name type="scientific">Kutzneria viridogrisea</name>
    <dbReference type="NCBI Taxonomy" id="47990"/>
    <lineage>
        <taxon>Bacteria</taxon>
        <taxon>Bacillati</taxon>
        <taxon>Actinomycetota</taxon>
        <taxon>Actinomycetes</taxon>
        <taxon>Pseudonocardiales</taxon>
        <taxon>Pseudonocardiaceae</taxon>
        <taxon>Kutzneria</taxon>
    </lineage>
</organism>
<sequence>MTFAAGSPEDFMAVRHVVLRGSQYEIGRALARQAPPVRPVPIDPAVGAARRTWFERNWPQHLARTAGIAEQAGFDPSRDDLALDGLGTLPSWSGCSAVFDGKSTLGRNYDFFTLAEDQMEQVIQGEAPRPSEQPPWASRPYVITTVPEDGLASTVLTMANLDGATEGINESGLAVALLIGDIENARPAPGGGPKAGLSLIQLVRFLLDTCEDVAQAKRALLGAKQYDDGLRCHYLVADASGAAFVWERGAHDSEHVVEVADGPLCVTNHPLHQHPDVSALPADTPESFLTYQRLRTLTEHLGDPVRESLDLVAVPSTPDSPWCTLWRTVFDLPARTMSVRFWLGADRHSEEIVFGAAR</sequence>
<comment type="caution">
    <text evidence="2">The sequence shown here is derived from an EMBL/GenBank/DDBJ whole genome shotgun (WGS) entry which is preliminary data.</text>
</comment>